<dbReference type="PANTHER" id="PTHR47159">
    <property type="entry name" value="PROTEIN CBG07705-RELATED"/>
    <property type="match status" value="1"/>
</dbReference>
<dbReference type="InterPro" id="IPR053302">
    <property type="entry name" value="CRAL-TRIO_domain"/>
</dbReference>
<dbReference type="InterPro" id="IPR001251">
    <property type="entry name" value="CRAL-TRIO_dom"/>
</dbReference>
<dbReference type="SUPFAM" id="SSF52087">
    <property type="entry name" value="CRAL/TRIO domain"/>
    <property type="match status" value="1"/>
</dbReference>
<dbReference type="PANTHER" id="PTHR47159:SF2">
    <property type="entry name" value="CRAL-TRIO DOMAIN-CONTAINING PROTEIN"/>
    <property type="match status" value="1"/>
</dbReference>
<name>A0A183CIR6_GLOPA</name>
<dbReference type="SMART" id="SM00516">
    <property type="entry name" value="SEC14"/>
    <property type="match status" value="1"/>
</dbReference>
<dbReference type="InterPro" id="IPR036273">
    <property type="entry name" value="CRAL/TRIO_N_dom_sf"/>
</dbReference>
<dbReference type="Proteomes" id="UP000050741">
    <property type="component" value="Unassembled WGS sequence"/>
</dbReference>
<dbReference type="SUPFAM" id="SSF46938">
    <property type="entry name" value="CRAL/TRIO N-terminal domain"/>
    <property type="match status" value="1"/>
</dbReference>
<proteinExistence type="predicted"/>
<dbReference type="Pfam" id="PF25883">
    <property type="entry name" value="F28H7_8_C"/>
    <property type="match status" value="1"/>
</dbReference>
<reference evidence="2" key="1">
    <citation type="submission" date="2014-05" db="EMBL/GenBank/DDBJ databases">
        <title>The genome and life-stage specific transcriptomes of Globodera pallida elucidate key aspects of plant parasitism by a cyst nematode.</title>
        <authorList>
            <person name="Cotton J.A."/>
            <person name="Lilley C.J."/>
            <person name="Jones L.M."/>
            <person name="Kikuchi T."/>
            <person name="Reid A.J."/>
            <person name="Thorpe P."/>
            <person name="Tsai I.J."/>
            <person name="Beasley H."/>
            <person name="Blok V."/>
            <person name="Cock P.J.A."/>
            <person name="Van den Akker S.E."/>
            <person name="Holroyd N."/>
            <person name="Hunt M."/>
            <person name="Mantelin S."/>
            <person name="Naghra H."/>
            <person name="Pain A."/>
            <person name="Palomares-Rius J.E."/>
            <person name="Zarowiecki M."/>
            <person name="Berriman M."/>
            <person name="Jones J.T."/>
            <person name="Urwin P.E."/>
        </authorList>
    </citation>
    <scope>NUCLEOTIDE SEQUENCE [LARGE SCALE GENOMIC DNA]</scope>
    <source>
        <strain evidence="2">Lindley</strain>
    </source>
</reference>
<organism evidence="2 3">
    <name type="scientific">Globodera pallida</name>
    <name type="common">Potato cyst nematode worm</name>
    <name type="synonym">Heterodera pallida</name>
    <dbReference type="NCBI Taxonomy" id="36090"/>
    <lineage>
        <taxon>Eukaryota</taxon>
        <taxon>Metazoa</taxon>
        <taxon>Ecdysozoa</taxon>
        <taxon>Nematoda</taxon>
        <taxon>Chromadorea</taxon>
        <taxon>Rhabditida</taxon>
        <taxon>Tylenchina</taxon>
        <taxon>Tylenchomorpha</taxon>
        <taxon>Tylenchoidea</taxon>
        <taxon>Heteroderidae</taxon>
        <taxon>Heteroderinae</taxon>
        <taxon>Globodera</taxon>
    </lineage>
</organism>
<dbReference type="WBParaSite" id="GPLIN_001277200">
    <property type="protein sequence ID" value="GPLIN_001277200"/>
    <property type="gene ID" value="GPLIN_001277200"/>
</dbReference>
<sequence length="472" mass="54120">MSIFPENFGIPLEKVPPMPSMLNAFPPPMSAEECQWVSRMRTHRLFQHHAEHSSDFDLLRWALAYRGDVEVAIRKYRRHLRVRQLLRLDDIEQLGDEDGIDEGAELYAPMEIVGTMSSTDGRILLLERSGQFELDVMMKHIRTSAFMLNRFRLMERVLKAVHASERASGQPQSAVLLMDLEGMCLQANLVGFISGPYRIMWGTLIEQYPQLISSILLLNAPTFINVLWSACVSFIGDDYRRRVHVYGTNWRERPYRIMWGTLIEQYPQLISSILLLNAPTFINVLWSACVSFIVPLDALPEGQPYGGRRPHNFKNPQPCRIAPLDIPSVELSELCRLNIPAGAFVIQTFFLSVGEQLQFLLRNETEITMNIFFSFTKKFLHPDEIVAIQQMANNNAMDETDSDSPELEEVFAGCERPGMPTLDTWKWRAPKAGFYHLVLGNEKAWIMPVSVEFQLFQLHPNGTRVKLRPIPV</sequence>
<dbReference type="AlphaFoldDB" id="A0A183CIR6"/>
<reference evidence="3" key="2">
    <citation type="submission" date="2016-06" db="UniProtKB">
        <authorList>
            <consortium name="WormBaseParasite"/>
        </authorList>
    </citation>
    <scope>IDENTIFICATION</scope>
</reference>
<dbReference type="InterPro" id="IPR036865">
    <property type="entry name" value="CRAL-TRIO_dom_sf"/>
</dbReference>
<dbReference type="CDD" id="cd00170">
    <property type="entry name" value="SEC14"/>
    <property type="match status" value="1"/>
</dbReference>
<dbReference type="Gene3D" id="3.40.525.10">
    <property type="entry name" value="CRAL-TRIO lipid binding domain"/>
    <property type="match status" value="1"/>
</dbReference>
<feature type="domain" description="CRAL-TRIO" evidence="1">
    <location>
        <begin position="100"/>
        <end position="278"/>
    </location>
</feature>
<dbReference type="PROSITE" id="PS50191">
    <property type="entry name" value="CRAL_TRIO"/>
    <property type="match status" value="1"/>
</dbReference>
<dbReference type="InterPro" id="IPR058960">
    <property type="entry name" value="Ctg-1-like_C"/>
</dbReference>
<evidence type="ECO:0000313" key="3">
    <source>
        <dbReference type="WBParaSite" id="GPLIN_001277200"/>
    </source>
</evidence>
<evidence type="ECO:0000259" key="1">
    <source>
        <dbReference type="PROSITE" id="PS50191"/>
    </source>
</evidence>
<dbReference type="Pfam" id="PF00650">
    <property type="entry name" value="CRAL_TRIO"/>
    <property type="match status" value="1"/>
</dbReference>
<accession>A0A183CIR6</accession>
<protein>
    <submittedName>
        <fullName evidence="3">CRAL-TRIO domain-containing protein</fullName>
    </submittedName>
</protein>
<evidence type="ECO:0000313" key="2">
    <source>
        <dbReference type="Proteomes" id="UP000050741"/>
    </source>
</evidence>
<keyword evidence="2" id="KW-1185">Reference proteome</keyword>